<proteinExistence type="predicted"/>
<gene>
    <name evidence="1" type="ORF">WA026_016520</name>
</gene>
<organism evidence="1 2">
    <name type="scientific">Henosepilachna vigintioctopunctata</name>
    <dbReference type="NCBI Taxonomy" id="420089"/>
    <lineage>
        <taxon>Eukaryota</taxon>
        <taxon>Metazoa</taxon>
        <taxon>Ecdysozoa</taxon>
        <taxon>Arthropoda</taxon>
        <taxon>Hexapoda</taxon>
        <taxon>Insecta</taxon>
        <taxon>Pterygota</taxon>
        <taxon>Neoptera</taxon>
        <taxon>Endopterygota</taxon>
        <taxon>Coleoptera</taxon>
        <taxon>Polyphaga</taxon>
        <taxon>Cucujiformia</taxon>
        <taxon>Coccinelloidea</taxon>
        <taxon>Coccinellidae</taxon>
        <taxon>Epilachninae</taxon>
        <taxon>Epilachnini</taxon>
        <taxon>Henosepilachna</taxon>
    </lineage>
</organism>
<keyword evidence="2" id="KW-1185">Reference proteome</keyword>
<dbReference type="Proteomes" id="UP001431783">
    <property type="component" value="Unassembled WGS sequence"/>
</dbReference>
<dbReference type="AlphaFoldDB" id="A0AAW1V8S2"/>
<dbReference type="EMBL" id="JARQZJ010000130">
    <property type="protein sequence ID" value="KAK9891724.1"/>
    <property type="molecule type" value="Genomic_DNA"/>
</dbReference>
<comment type="caution">
    <text evidence="1">The sequence shown here is derived from an EMBL/GenBank/DDBJ whole genome shotgun (WGS) entry which is preliminary data.</text>
</comment>
<evidence type="ECO:0000313" key="2">
    <source>
        <dbReference type="Proteomes" id="UP001431783"/>
    </source>
</evidence>
<sequence length="170" mass="19415">MMIKAHSEEKKKYRIVLLLQASFRKKMKNWFCNRGFSPPEKMKPADIRVETELVKNSSSNQKCNSLKVQDEDQDINKKIVIHEIITIKPSPTISVPPTGNLGLQSYQLNDTDNTAFKLKKKSVPVETIGEIDMSFAEKIKDIPHDQIAIIHSTFQVITRKSHQITVILSL</sequence>
<name>A0AAW1V8S2_9CUCU</name>
<accession>A0AAW1V8S2</accession>
<protein>
    <submittedName>
        <fullName evidence="1">Uncharacterized protein</fullName>
    </submittedName>
</protein>
<evidence type="ECO:0000313" key="1">
    <source>
        <dbReference type="EMBL" id="KAK9891724.1"/>
    </source>
</evidence>
<reference evidence="1 2" key="1">
    <citation type="submission" date="2023-03" db="EMBL/GenBank/DDBJ databases">
        <title>Genome insight into feeding habits of ladybird beetles.</title>
        <authorList>
            <person name="Li H.-S."/>
            <person name="Huang Y.-H."/>
            <person name="Pang H."/>
        </authorList>
    </citation>
    <scope>NUCLEOTIDE SEQUENCE [LARGE SCALE GENOMIC DNA]</scope>
    <source>
        <strain evidence="1">SYSU_2023b</strain>
        <tissue evidence="1">Whole body</tissue>
    </source>
</reference>